<keyword evidence="4" id="KW-1185">Reference proteome</keyword>
<name>A0A0K2TQ55_LEPSM</name>
<dbReference type="OMA" id="CAWPDEV"/>
<reference evidence="3" key="1">
    <citation type="submission" date="2014-05" db="EMBL/GenBank/DDBJ databases">
        <authorList>
            <person name="Chronopoulou M."/>
        </authorList>
    </citation>
    <scope>NUCLEOTIDE SEQUENCE</scope>
    <source>
        <tissue evidence="3">Whole organism</tissue>
    </source>
</reference>
<dbReference type="EMBL" id="HACA01010802">
    <property type="protein sequence ID" value="CDW28163.1"/>
    <property type="molecule type" value="Transcribed_RNA"/>
</dbReference>
<dbReference type="Proteomes" id="UP000675881">
    <property type="component" value="Chromosome 3"/>
</dbReference>
<proteinExistence type="predicted"/>
<evidence type="ECO:0000313" key="3">
    <source>
        <dbReference type="EMBL" id="CDW28163.1"/>
    </source>
</evidence>
<sequence length="138" mass="15481">MYKSLSILILFTIQATFGQSCQPGVCSSILGTVYDEVLDQCAWPDEVGCFVQDLGINENCDGYNAYELKALSSDIPNLPQNRYIQQYFVVCLPMLTEEDKLQEIPIATGPIAPRLLGCPEYHEFDPNTNTCIDTRNFN</sequence>
<dbReference type="EMBL" id="HG994582">
    <property type="protein sequence ID" value="CAF2899361.1"/>
    <property type="molecule type" value="Genomic_DNA"/>
</dbReference>
<evidence type="ECO:0000256" key="1">
    <source>
        <dbReference type="SAM" id="SignalP"/>
    </source>
</evidence>
<reference evidence="2" key="2">
    <citation type="submission" date="2021-02" db="EMBL/GenBank/DDBJ databases">
        <authorList>
            <person name="Bekaert M."/>
        </authorList>
    </citation>
    <scope>NUCLEOTIDE SEQUENCE</scope>
    <source>
        <strain evidence="2">IoA-00</strain>
    </source>
</reference>
<feature type="chain" id="PRO_5035992638" evidence="1">
    <location>
        <begin position="19"/>
        <end position="138"/>
    </location>
</feature>
<accession>A0A0K2TQ55</accession>
<evidence type="ECO:0000313" key="2">
    <source>
        <dbReference type="EMBL" id="CAF2899361.1"/>
    </source>
</evidence>
<evidence type="ECO:0000313" key="4">
    <source>
        <dbReference type="Proteomes" id="UP000675881"/>
    </source>
</evidence>
<dbReference type="PROSITE" id="PS51257">
    <property type="entry name" value="PROKAR_LIPOPROTEIN"/>
    <property type="match status" value="1"/>
</dbReference>
<organism evidence="3">
    <name type="scientific">Lepeophtheirus salmonis</name>
    <name type="common">Salmon louse</name>
    <name type="synonym">Caligus salmonis</name>
    <dbReference type="NCBI Taxonomy" id="72036"/>
    <lineage>
        <taxon>Eukaryota</taxon>
        <taxon>Metazoa</taxon>
        <taxon>Ecdysozoa</taxon>
        <taxon>Arthropoda</taxon>
        <taxon>Crustacea</taxon>
        <taxon>Multicrustacea</taxon>
        <taxon>Hexanauplia</taxon>
        <taxon>Copepoda</taxon>
        <taxon>Siphonostomatoida</taxon>
        <taxon>Caligidae</taxon>
        <taxon>Lepeophtheirus</taxon>
    </lineage>
</organism>
<protein>
    <submittedName>
        <fullName evidence="2">(salmon louse) hypothetical protein</fullName>
    </submittedName>
</protein>
<keyword evidence="1" id="KW-0732">Signal</keyword>
<gene>
    <name evidence="2" type="ORF">LSAA_7623</name>
</gene>
<dbReference type="AlphaFoldDB" id="A0A0K2TQ55"/>
<dbReference type="OrthoDB" id="6020543at2759"/>
<feature type="signal peptide" evidence="1">
    <location>
        <begin position="1"/>
        <end position="18"/>
    </location>
</feature>